<dbReference type="InterPro" id="IPR004701">
    <property type="entry name" value="PTS_EIIA_man-typ"/>
</dbReference>
<dbReference type="Pfam" id="PF03610">
    <property type="entry name" value="EIIA-man"/>
    <property type="match status" value="1"/>
</dbReference>
<dbReference type="InterPro" id="IPR036662">
    <property type="entry name" value="PTS_EIIA_man-typ_sf"/>
</dbReference>
<evidence type="ECO:0000256" key="1">
    <source>
        <dbReference type="ARBA" id="ARBA00001113"/>
    </source>
</evidence>
<dbReference type="NCBIfam" id="TIGR02364">
    <property type="entry name" value="dha_pts"/>
    <property type="match status" value="1"/>
</dbReference>
<dbReference type="GO" id="GO:0047324">
    <property type="term" value="F:phosphoenolpyruvate-glycerone phosphotransferase activity"/>
    <property type="evidence" value="ECO:0007669"/>
    <property type="project" value="UniProtKB-EC"/>
</dbReference>
<feature type="domain" description="PTS EIIA type-4" evidence="6">
    <location>
        <begin position="1"/>
        <end position="131"/>
    </location>
</feature>
<dbReference type="SUPFAM" id="SSF53062">
    <property type="entry name" value="PTS system fructose IIA component-like"/>
    <property type="match status" value="1"/>
</dbReference>
<evidence type="ECO:0000259" key="6">
    <source>
        <dbReference type="PROSITE" id="PS51096"/>
    </source>
</evidence>
<dbReference type="Proteomes" id="UP000062160">
    <property type="component" value="Unassembled WGS sequence"/>
</dbReference>
<evidence type="ECO:0000256" key="4">
    <source>
        <dbReference type="ARBA" id="ARBA00022679"/>
    </source>
</evidence>
<dbReference type="InterPro" id="IPR039643">
    <property type="entry name" value="DhaM"/>
</dbReference>
<proteinExistence type="predicted"/>
<keyword evidence="4" id="KW-0808">Transferase</keyword>
<dbReference type="AlphaFoldDB" id="A0A0U9HLG8"/>
<dbReference type="Gene3D" id="3.40.50.510">
    <property type="entry name" value="Phosphotransferase system, mannose-type IIA component"/>
    <property type="match status" value="1"/>
</dbReference>
<dbReference type="InterPro" id="IPR012844">
    <property type="entry name" value="DhaM_N"/>
</dbReference>
<evidence type="ECO:0000256" key="3">
    <source>
        <dbReference type="ARBA" id="ARBA00012095"/>
    </source>
</evidence>
<dbReference type="GO" id="GO:0009401">
    <property type="term" value="P:phosphoenolpyruvate-dependent sugar phosphotransferase system"/>
    <property type="evidence" value="ECO:0007669"/>
    <property type="project" value="InterPro"/>
</dbReference>
<reference evidence="7" key="1">
    <citation type="journal article" date="2016" name="Genome Announc.">
        <title>Draft Genome Sequence of the Syntrophic Lactate-Degrading Bacterium Tepidanaerobacter syntrophicus JLT.</title>
        <authorList>
            <person name="Matsuura N."/>
            <person name="Ohashi A."/>
            <person name="Tourlousse D.M."/>
            <person name="Sekiguchi Y."/>
        </authorList>
    </citation>
    <scope>NUCLEOTIDE SEQUENCE [LARGE SCALE GENOMIC DNA]</scope>
    <source>
        <strain evidence="7">JL</strain>
    </source>
</reference>
<dbReference type="RefSeq" id="WP_059032578.1">
    <property type="nucleotide sequence ID" value="NZ_BSDN01000002.1"/>
</dbReference>
<dbReference type="PANTHER" id="PTHR38594:SF1">
    <property type="entry name" value="PEP-DEPENDENT DIHYDROXYACETONE KINASE, PHOSPHORYL DONOR SUBUNIT DHAM"/>
    <property type="match status" value="1"/>
</dbReference>
<dbReference type="GO" id="GO:0016020">
    <property type="term" value="C:membrane"/>
    <property type="evidence" value="ECO:0007669"/>
    <property type="project" value="InterPro"/>
</dbReference>
<keyword evidence="8" id="KW-1185">Reference proteome</keyword>
<name>A0A0U9HLG8_9FIRM</name>
<comment type="catalytic activity">
    <reaction evidence="1">
        <text>dihydroxyacetone + phosphoenolpyruvate = dihydroxyacetone phosphate + pyruvate</text>
        <dbReference type="Rhea" id="RHEA:18381"/>
        <dbReference type="ChEBI" id="CHEBI:15361"/>
        <dbReference type="ChEBI" id="CHEBI:16016"/>
        <dbReference type="ChEBI" id="CHEBI:57642"/>
        <dbReference type="ChEBI" id="CHEBI:58702"/>
        <dbReference type="EC" id="2.7.1.121"/>
    </reaction>
</comment>
<dbReference type="PANTHER" id="PTHR38594">
    <property type="entry name" value="PEP-DEPENDENT DIHYDROXYACETONE KINASE, PHOSPHORYL DONOR SUBUNIT DHAM"/>
    <property type="match status" value="1"/>
</dbReference>
<dbReference type="EC" id="2.7.1.121" evidence="3"/>
<dbReference type="OrthoDB" id="7065393at2"/>
<evidence type="ECO:0000256" key="2">
    <source>
        <dbReference type="ARBA" id="ARBA00002788"/>
    </source>
</evidence>
<sequence>MVGIVLVSHSKKLAQGAKELIEQVVREKIKIEEAAGTSDGRLGTDAFLIEEKIIEVFDGDGVLVIPDLGSAVMSAEMAIEDLREDVRKKVCMADAPFVEGAMSAAMEASFGKSLEEVKKAAEDTRGMKKIM</sequence>
<comment type="function">
    <text evidence="2">Component of the dihydroxyacetone kinase complex, which is responsible for the phosphoenolpyruvate (PEP)-dependent phosphorylation of dihydroxyacetone. DhaM serves as the phosphoryl donor. Is phosphorylated by phosphoenolpyruvate in an EI- and HPr-dependent reaction, and a phosphorelay system on histidine residues finally leads to phosphoryl transfer to DhaL and dihydroxyacetone.</text>
</comment>
<dbReference type="EMBL" id="DF977001">
    <property type="protein sequence ID" value="GAQ25171.1"/>
    <property type="molecule type" value="Genomic_DNA"/>
</dbReference>
<evidence type="ECO:0000313" key="8">
    <source>
        <dbReference type="Proteomes" id="UP000062160"/>
    </source>
</evidence>
<keyword evidence="7" id="KW-0418">Kinase</keyword>
<evidence type="ECO:0000313" key="7">
    <source>
        <dbReference type="EMBL" id="GAQ25171.1"/>
    </source>
</evidence>
<comment type="subunit">
    <text evidence="5">Homodimer. The dihydroxyacetone kinase complex is composed of a homodimer of DhaM, a homodimer of DhaK and the subunit DhaL.</text>
</comment>
<gene>
    <name evidence="7" type="ORF">TSYNT_7189</name>
</gene>
<dbReference type="GO" id="GO:0019563">
    <property type="term" value="P:glycerol catabolic process"/>
    <property type="evidence" value="ECO:0007669"/>
    <property type="project" value="InterPro"/>
</dbReference>
<organism evidence="7">
    <name type="scientific">Tepidanaerobacter syntrophicus</name>
    <dbReference type="NCBI Taxonomy" id="224999"/>
    <lineage>
        <taxon>Bacteria</taxon>
        <taxon>Bacillati</taxon>
        <taxon>Bacillota</taxon>
        <taxon>Clostridia</taxon>
        <taxon>Thermosediminibacterales</taxon>
        <taxon>Tepidanaerobacteraceae</taxon>
        <taxon>Tepidanaerobacter</taxon>
    </lineage>
</organism>
<evidence type="ECO:0000256" key="5">
    <source>
        <dbReference type="ARBA" id="ARBA00046577"/>
    </source>
</evidence>
<dbReference type="PROSITE" id="PS51096">
    <property type="entry name" value="PTS_EIIA_TYPE_4"/>
    <property type="match status" value="1"/>
</dbReference>
<protein>
    <recommendedName>
        <fullName evidence="3">phosphoenolpyruvate--glycerone phosphotransferase</fullName>
        <ecNumber evidence="3">2.7.1.121</ecNumber>
    </recommendedName>
</protein>
<accession>A0A0U9HLG8</accession>
<dbReference type="STRING" id="224999.GCA_001485475_01186"/>